<dbReference type="AlphaFoldDB" id="A0A6J4TMC4"/>
<dbReference type="EC" id="6.5.1.1" evidence="2"/>
<dbReference type="Gene3D" id="3.90.920.10">
    <property type="entry name" value="DNA primase, PRIM domain"/>
    <property type="match status" value="1"/>
</dbReference>
<sequence>MKLTNLDRVVFPADGITKGDVVAYYGAIAERMLPHLEGRPLSLQRFRSTIDAGGFYQQAASSHFPDFVGRLTVAHSEDGGETVHPLAESQDALVYLANQGALTFHAWAARMPDLEHPDALVLDFDPAGDEFAPVRAAALMLREELDKVGLSGVPMLTGSRGLHVIVPLDGATGWDGVWTFAKAIGAALVKRAPKELTRAFYKSQRRGRLYVDTGRARRGHTAVAPYTVRAQPGAPVAAPVTWAEVEDETTHAQSFTIRTVLERPADPWEGARWRGQPLGDAAAALGVEL</sequence>
<dbReference type="GO" id="GO:0003910">
    <property type="term" value="F:DNA ligase (ATP) activity"/>
    <property type="evidence" value="ECO:0007669"/>
    <property type="project" value="UniProtKB-EC"/>
</dbReference>
<keyword evidence="2" id="KW-0436">Ligase</keyword>
<evidence type="ECO:0000259" key="1">
    <source>
        <dbReference type="Pfam" id="PF21686"/>
    </source>
</evidence>
<dbReference type="PANTHER" id="PTHR42705">
    <property type="entry name" value="BIFUNCTIONAL NON-HOMOLOGOUS END JOINING PROTEIN LIGD"/>
    <property type="match status" value="1"/>
</dbReference>
<gene>
    <name evidence="2" type="ORF">AVDCRST_MAG30-3482</name>
</gene>
<reference evidence="2" key="1">
    <citation type="submission" date="2020-02" db="EMBL/GenBank/DDBJ databases">
        <authorList>
            <person name="Meier V. D."/>
        </authorList>
    </citation>
    <scope>NUCLEOTIDE SEQUENCE</scope>
    <source>
        <strain evidence="2">AVDCRST_MAG30</strain>
    </source>
</reference>
<feature type="domain" description="DNA ligase D polymerase" evidence="1">
    <location>
        <begin position="17"/>
        <end position="265"/>
    </location>
</feature>
<dbReference type="PANTHER" id="PTHR42705:SF2">
    <property type="entry name" value="BIFUNCTIONAL NON-HOMOLOGOUS END JOINING PROTEIN LIGD"/>
    <property type="match status" value="1"/>
</dbReference>
<protein>
    <submittedName>
        <fullName evidence="2">ATP-dependent DNA ligase</fullName>
        <ecNumber evidence="2">6.5.1.1</ecNumber>
    </submittedName>
</protein>
<dbReference type="InterPro" id="IPR014145">
    <property type="entry name" value="LigD_pol_dom"/>
</dbReference>
<evidence type="ECO:0000313" key="2">
    <source>
        <dbReference type="EMBL" id="CAA9527274.1"/>
    </source>
</evidence>
<proteinExistence type="predicted"/>
<dbReference type="InterPro" id="IPR052171">
    <property type="entry name" value="NHEJ_LigD"/>
</dbReference>
<dbReference type="Pfam" id="PF21686">
    <property type="entry name" value="LigD_Prim-Pol"/>
    <property type="match status" value="1"/>
</dbReference>
<accession>A0A6J4TMC4</accession>
<dbReference type="EMBL" id="CADCVS010000453">
    <property type="protein sequence ID" value="CAA9527274.1"/>
    <property type="molecule type" value="Genomic_DNA"/>
</dbReference>
<name>A0A6J4TMC4_9ACTN</name>
<organism evidence="2">
    <name type="scientific">uncultured Solirubrobacteraceae bacterium</name>
    <dbReference type="NCBI Taxonomy" id="1162706"/>
    <lineage>
        <taxon>Bacteria</taxon>
        <taxon>Bacillati</taxon>
        <taxon>Actinomycetota</taxon>
        <taxon>Thermoleophilia</taxon>
        <taxon>Solirubrobacterales</taxon>
        <taxon>Solirubrobacteraceae</taxon>
        <taxon>environmental samples</taxon>
    </lineage>
</organism>
<dbReference type="NCBIfam" id="TIGR02778">
    <property type="entry name" value="ligD_pol"/>
    <property type="match status" value="1"/>
</dbReference>